<dbReference type="CDD" id="cd06171">
    <property type="entry name" value="Sigma70_r4"/>
    <property type="match status" value="1"/>
</dbReference>
<keyword evidence="4 6" id="KW-0238">DNA-binding</keyword>
<dbReference type="InterPro" id="IPR013249">
    <property type="entry name" value="RNA_pol_sigma70_r4_t2"/>
</dbReference>
<name>A0A4R6INX7_9SPHI</name>
<dbReference type="GO" id="GO:0016987">
    <property type="term" value="F:sigma factor activity"/>
    <property type="evidence" value="ECO:0007669"/>
    <property type="project" value="UniProtKB-KW"/>
</dbReference>
<accession>A0A4R6INX7</accession>
<dbReference type="GO" id="GO:0003677">
    <property type="term" value="F:DNA binding"/>
    <property type="evidence" value="ECO:0007669"/>
    <property type="project" value="UniProtKB-KW"/>
</dbReference>
<reference evidence="9 10" key="1">
    <citation type="submission" date="2019-03" db="EMBL/GenBank/DDBJ databases">
        <title>Genomic Encyclopedia of Archaeal and Bacterial Type Strains, Phase II (KMG-II): from individual species to whole genera.</title>
        <authorList>
            <person name="Goeker M."/>
        </authorList>
    </citation>
    <scope>NUCLEOTIDE SEQUENCE [LARGE SCALE GENOMIC DNA]</scope>
    <source>
        <strain evidence="9 10">DSM 19034</strain>
    </source>
</reference>
<comment type="caution">
    <text evidence="9">The sequence shown here is derived from an EMBL/GenBank/DDBJ whole genome shotgun (WGS) entry which is preliminary data.</text>
</comment>
<dbReference type="InterPro" id="IPR013325">
    <property type="entry name" value="RNA_pol_sigma_r2"/>
</dbReference>
<dbReference type="SUPFAM" id="SSF88946">
    <property type="entry name" value="Sigma2 domain of RNA polymerase sigma factors"/>
    <property type="match status" value="1"/>
</dbReference>
<evidence type="ECO:0000256" key="3">
    <source>
        <dbReference type="ARBA" id="ARBA00023082"/>
    </source>
</evidence>
<dbReference type="SUPFAM" id="SSF88659">
    <property type="entry name" value="Sigma3 and sigma4 domains of RNA polymerase sigma factors"/>
    <property type="match status" value="1"/>
</dbReference>
<dbReference type="InterPro" id="IPR013324">
    <property type="entry name" value="RNA_pol_sigma_r3/r4-like"/>
</dbReference>
<keyword evidence="3 6" id="KW-0731">Sigma factor</keyword>
<evidence type="ECO:0000256" key="6">
    <source>
        <dbReference type="RuleBase" id="RU000716"/>
    </source>
</evidence>
<organism evidence="9 10">
    <name type="scientific">Pedobacter duraquae</name>
    <dbReference type="NCBI Taxonomy" id="425511"/>
    <lineage>
        <taxon>Bacteria</taxon>
        <taxon>Pseudomonadati</taxon>
        <taxon>Bacteroidota</taxon>
        <taxon>Sphingobacteriia</taxon>
        <taxon>Sphingobacteriales</taxon>
        <taxon>Sphingobacteriaceae</taxon>
        <taxon>Pedobacter</taxon>
    </lineage>
</organism>
<keyword evidence="2 6" id="KW-0805">Transcription regulation</keyword>
<evidence type="ECO:0000256" key="2">
    <source>
        <dbReference type="ARBA" id="ARBA00023015"/>
    </source>
</evidence>
<evidence type="ECO:0000313" key="9">
    <source>
        <dbReference type="EMBL" id="TDO23962.1"/>
    </source>
</evidence>
<dbReference type="Pfam" id="PF08281">
    <property type="entry name" value="Sigma70_r4_2"/>
    <property type="match status" value="1"/>
</dbReference>
<proteinExistence type="inferred from homology"/>
<dbReference type="Gene3D" id="1.10.10.10">
    <property type="entry name" value="Winged helix-like DNA-binding domain superfamily/Winged helix DNA-binding domain"/>
    <property type="match status" value="1"/>
</dbReference>
<dbReference type="InterPro" id="IPR036388">
    <property type="entry name" value="WH-like_DNA-bd_sf"/>
</dbReference>
<dbReference type="Pfam" id="PF04542">
    <property type="entry name" value="Sigma70_r2"/>
    <property type="match status" value="1"/>
</dbReference>
<dbReference type="NCBIfam" id="TIGR02937">
    <property type="entry name" value="sigma70-ECF"/>
    <property type="match status" value="1"/>
</dbReference>
<comment type="similarity">
    <text evidence="1 6">Belongs to the sigma-70 factor family. ECF subfamily.</text>
</comment>
<protein>
    <recommendedName>
        <fullName evidence="6">RNA polymerase sigma factor</fullName>
    </recommendedName>
</protein>
<dbReference type="PANTHER" id="PTHR43133">
    <property type="entry name" value="RNA POLYMERASE ECF-TYPE SIGMA FACTO"/>
    <property type="match status" value="1"/>
</dbReference>
<dbReference type="PANTHER" id="PTHR43133:SF8">
    <property type="entry name" value="RNA POLYMERASE SIGMA FACTOR HI_1459-RELATED"/>
    <property type="match status" value="1"/>
</dbReference>
<dbReference type="EMBL" id="SNWM01000001">
    <property type="protein sequence ID" value="TDO23962.1"/>
    <property type="molecule type" value="Genomic_DNA"/>
</dbReference>
<evidence type="ECO:0000256" key="1">
    <source>
        <dbReference type="ARBA" id="ARBA00010641"/>
    </source>
</evidence>
<dbReference type="InterPro" id="IPR007627">
    <property type="entry name" value="RNA_pol_sigma70_r2"/>
</dbReference>
<feature type="domain" description="RNA polymerase sigma factor 70 region 4 type 2" evidence="8">
    <location>
        <begin position="117"/>
        <end position="168"/>
    </location>
</feature>
<dbReference type="OrthoDB" id="9780326at2"/>
<dbReference type="InterPro" id="IPR039425">
    <property type="entry name" value="RNA_pol_sigma-70-like"/>
</dbReference>
<dbReference type="Gene3D" id="1.10.1740.10">
    <property type="match status" value="1"/>
</dbReference>
<evidence type="ECO:0000256" key="4">
    <source>
        <dbReference type="ARBA" id="ARBA00023125"/>
    </source>
</evidence>
<evidence type="ECO:0000313" key="10">
    <source>
        <dbReference type="Proteomes" id="UP000295499"/>
    </source>
</evidence>
<dbReference type="RefSeq" id="WP_133551551.1">
    <property type="nucleotide sequence ID" value="NZ_SNWM01000001.1"/>
</dbReference>
<evidence type="ECO:0000259" key="7">
    <source>
        <dbReference type="Pfam" id="PF04542"/>
    </source>
</evidence>
<dbReference type="PROSITE" id="PS01063">
    <property type="entry name" value="SIGMA70_ECF"/>
    <property type="match status" value="1"/>
</dbReference>
<dbReference type="InterPro" id="IPR000838">
    <property type="entry name" value="RNA_pol_sigma70_ECF_CS"/>
</dbReference>
<dbReference type="InterPro" id="IPR014284">
    <property type="entry name" value="RNA_pol_sigma-70_dom"/>
</dbReference>
<gene>
    <name evidence="9" type="ORF">CLV32_0249</name>
</gene>
<evidence type="ECO:0000256" key="5">
    <source>
        <dbReference type="ARBA" id="ARBA00023163"/>
    </source>
</evidence>
<dbReference type="GO" id="GO:0006352">
    <property type="term" value="P:DNA-templated transcription initiation"/>
    <property type="evidence" value="ECO:0007669"/>
    <property type="project" value="InterPro"/>
</dbReference>
<dbReference type="AlphaFoldDB" id="A0A4R6INX7"/>
<feature type="domain" description="RNA polymerase sigma-70 region 2" evidence="7">
    <location>
        <begin position="22"/>
        <end position="84"/>
    </location>
</feature>
<keyword evidence="10" id="KW-1185">Reference proteome</keyword>
<evidence type="ECO:0000259" key="8">
    <source>
        <dbReference type="Pfam" id="PF08281"/>
    </source>
</evidence>
<sequence length="182" mass="21418">MDHTYIRKVCNGDTEAYRYFLKEYKDMAFSVALSVVKDEFIAEEVVQDAFMKAFRGMNSFNFQAKFSTWFYRIVTNEAFMRLNKIKKEIMVFTSEFEADIPDGELINQLHQDEYRDLVNEALKMLAPKESLVLRLFYLEEESIKAVCEITGWTNSNTKVTLHRARKSMLKAVNQLLNKLNQH</sequence>
<keyword evidence="5 6" id="KW-0804">Transcription</keyword>
<dbReference type="Proteomes" id="UP000295499">
    <property type="component" value="Unassembled WGS sequence"/>
</dbReference>